<proteinExistence type="predicted"/>
<organism evidence="2 3">
    <name type="scientific">Pseudomonas syringae pv. apii</name>
    <dbReference type="NCBI Taxonomy" id="81036"/>
    <lineage>
        <taxon>Bacteria</taxon>
        <taxon>Pseudomonadati</taxon>
        <taxon>Pseudomonadota</taxon>
        <taxon>Gammaproteobacteria</taxon>
        <taxon>Pseudomonadales</taxon>
        <taxon>Pseudomonadaceae</taxon>
        <taxon>Pseudomonas</taxon>
    </lineage>
</organism>
<feature type="domain" description="DUF4145" evidence="1">
    <location>
        <begin position="141"/>
        <end position="221"/>
    </location>
</feature>
<dbReference type="Pfam" id="PF13643">
    <property type="entry name" value="DUF4145"/>
    <property type="match status" value="1"/>
</dbReference>
<name>A0A3M3N4U8_9PSED</name>
<sequence length="243" mass="26412">MAHALTRASAAISYTTVVPRVHHQIRGLFFVWRNCGVNGVILMKHGPSLDLPRCPHCSAAKPNLQGVHGLSTTTDNYEHHRYWATYKCLSCGGVILAVAPSDPSRDTDTYSITNIWPANQTVHASIPERARTFLEQAIASIHAPAGAVMLAGSSIDAMLKEKGLKEGKLYSRIESASAQHLITAEMAAWAHEIRLDANDQRHADENAALPDEAEASKAIEFATALAQFLFVLPARVARGRGKE</sequence>
<reference evidence="2 3" key="1">
    <citation type="submission" date="2018-08" db="EMBL/GenBank/DDBJ databases">
        <title>Recombination of ecologically and evolutionarily significant loci maintains genetic cohesion in the Pseudomonas syringae species complex.</title>
        <authorList>
            <person name="Dillon M."/>
            <person name="Thakur S."/>
            <person name="Almeida R.N.D."/>
            <person name="Weir B.S."/>
            <person name="Guttman D.S."/>
        </authorList>
    </citation>
    <scope>NUCLEOTIDE SEQUENCE [LARGE SCALE GENOMIC DNA]</scope>
    <source>
        <strain evidence="2 3">1089_5</strain>
    </source>
</reference>
<evidence type="ECO:0000313" key="2">
    <source>
        <dbReference type="EMBL" id="RMO01302.1"/>
    </source>
</evidence>
<evidence type="ECO:0000313" key="3">
    <source>
        <dbReference type="Proteomes" id="UP000278062"/>
    </source>
</evidence>
<gene>
    <name evidence="2" type="ORF">ALQ49_101019</name>
</gene>
<dbReference type="InterPro" id="IPR025285">
    <property type="entry name" value="DUF4145"/>
</dbReference>
<evidence type="ECO:0000259" key="1">
    <source>
        <dbReference type="Pfam" id="PF13643"/>
    </source>
</evidence>
<dbReference type="AlphaFoldDB" id="A0A3M3N4U8"/>
<dbReference type="EMBL" id="RBPL01000025">
    <property type="protein sequence ID" value="RMO01302.1"/>
    <property type="molecule type" value="Genomic_DNA"/>
</dbReference>
<comment type="caution">
    <text evidence="2">The sequence shown here is derived from an EMBL/GenBank/DDBJ whole genome shotgun (WGS) entry which is preliminary data.</text>
</comment>
<dbReference type="Proteomes" id="UP000278062">
    <property type="component" value="Unassembled WGS sequence"/>
</dbReference>
<protein>
    <recommendedName>
        <fullName evidence="1">DUF4145 domain-containing protein</fullName>
    </recommendedName>
</protein>
<accession>A0A3M3N4U8</accession>